<dbReference type="GO" id="GO:0004175">
    <property type="term" value="F:endopeptidase activity"/>
    <property type="evidence" value="ECO:0007669"/>
    <property type="project" value="TreeGrafter"/>
</dbReference>
<dbReference type="InterPro" id="IPR004447">
    <property type="entry name" value="Peptidase_S41A"/>
</dbReference>
<keyword evidence="9" id="KW-1185">Reference proteome</keyword>
<keyword evidence="3 5" id="KW-0378">Hydrolase</keyword>
<dbReference type="InterPro" id="IPR029045">
    <property type="entry name" value="ClpP/crotonase-like_dom_sf"/>
</dbReference>
<dbReference type="FunFam" id="2.30.42.10:FF:000063">
    <property type="entry name" value="Peptidase, S41 family"/>
    <property type="match status" value="1"/>
</dbReference>
<evidence type="ECO:0000259" key="7">
    <source>
        <dbReference type="PROSITE" id="PS50106"/>
    </source>
</evidence>
<dbReference type="PANTHER" id="PTHR32060">
    <property type="entry name" value="TAIL-SPECIFIC PROTEASE"/>
    <property type="match status" value="1"/>
</dbReference>
<dbReference type="InterPro" id="IPR005151">
    <property type="entry name" value="Tail-specific_protease"/>
</dbReference>
<dbReference type="GO" id="GO:0008236">
    <property type="term" value="F:serine-type peptidase activity"/>
    <property type="evidence" value="ECO:0007669"/>
    <property type="project" value="UniProtKB-KW"/>
</dbReference>
<sequence length="442" mass="48172">MFYGAVLGATIVVGTSVWAESENEKKASPDASPQAVLPLEELRSFVEVFDRISTDYVEPVENKELLEGAISGMLSSLDPHSAYLPPKNYKKMEEHTTGEFGGLGMEVGMEDGFVKVISPIDDTPAQKAGVKAGDLIIKLDDHPVKGKSLADAVKIMRGKPGSKITLTIVRQGEDKPIVKELTRAIIKVKSVKEQLLNDGMGYVRISQFQMRTGEDLVKAIEKLEKENKGPLNGLVLDLRNNPGGVLRAAVEVSDAFLNDGLIVYTKGRVKNSEMNFEAEAGDLMEGKPIVVLINEGSASASEIVSGALQDQKRALIAGRTSFGKGSVQTLIPLNNGGAIKVTTARYYTPSGRSIQAEGIKPDIEIDQVKVEKLQAPDFTRIKEKDLSGHLDGENEDEESTKKLTKEQKASQKALEELLANDYELHEALSLLKGMYFTQQMKQ</sequence>
<gene>
    <name evidence="8" type="ORF">EPV75_09550</name>
</gene>
<reference evidence="8 9" key="1">
    <citation type="journal article" date="2018" name="Environ. Microbiol.">
        <title>Genomes of ubiquitous marine and hypersaline Hydrogenovibrio, Thiomicrorhabdus and Thiomicrospira spp. encode a diversity of mechanisms to sustain chemolithoautotrophy in heterogeneous environments.</title>
        <authorList>
            <person name="Scott K.M."/>
            <person name="Williams J."/>
            <person name="Porter C.M.B."/>
            <person name="Russel S."/>
            <person name="Harmer T.L."/>
            <person name="Paul J.H."/>
            <person name="Antonen K.M."/>
            <person name="Bridges M.K."/>
            <person name="Camper G.J."/>
            <person name="Campla C.K."/>
            <person name="Casella L.G."/>
            <person name="Chase E."/>
            <person name="Conrad J.W."/>
            <person name="Cruz M.C."/>
            <person name="Dunlap D.S."/>
            <person name="Duran L."/>
            <person name="Fahsbender E.M."/>
            <person name="Goldsmith D.B."/>
            <person name="Keeley R.F."/>
            <person name="Kondoff M.R."/>
            <person name="Kussy B.I."/>
            <person name="Lane M.K."/>
            <person name="Lawler S."/>
            <person name="Leigh B.A."/>
            <person name="Lewis C."/>
            <person name="Lostal L.M."/>
            <person name="Marking D."/>
            <person name="Mancera P.A."/>
            <person name="McClenthan E.C."/>
            <person name="McIntyre E.A."/>
            <person name="Mine J.A."/>
            <person name="Modi S."/>
            <person name="Moore B.D."/>
            <person name="Morgan W.A."/>
            <person name="Nelson K.M."/>
            <person name="Nguyen K.N."/>
            <person name="Ogburn N."/>
            <person name="Parrino D.G."/>
            <person name="Pedapudi A.D."/>
            <person name="Pelham R.P."/>
            <person name="Preece A.M."/>
            <person name="Rampersad E.A."/>
            <person name="Richardson J.C."/>
            <person name="Rodgers C.M."/>
            <person name="Schaffer B.L."/>
            <person name="Sheridan N.E."/>
            <person name="Solone M.R."/>
            <person name="Staley Z.R."/>
            <person name="Tabuchi M."/>
            <person name="Waide R.J."/>
            <person name="Wanjugi P.W."/>
            <person name="Young S."/>
            <person name="Clum A."/>
            <person name="Daum C."/>
            <person name="Huntemann M."/>
            <person name="Ivanova N."/>
            <person name="Kyrpides N."/>
            <person name="Mikhailova N."/>
            <person name="Palaniappan K."/>
            <person name="Pillay M."/>
            <person name="Reddy T.B.K."/>
            <person name="Shapiro N."/>
            <person name="Stamatis D."/>
            <person name="Varghese N."/>
            <person name="Woyke T."/>
            <person name="Boden R."/>
            <person name="Freyermuth S.K."/>
            <person name="Kerfeld C.A."/>
        </authorList>
    </citation>
    <scope>NUCLEOTIDE SEQUENCE [LARGE SCALE GENOMIC DNA]</scope>
    <source>
        <strain evidence="8 9">JR-2</strain>
    </source>
</reference>
<dbReference type="RefSeq" id="WP_029938706.1">
    <property type="nucleotide sequence ID" value="NZ_CP035033.1"/>
</dbReference>
<organism evidence="8 9">
    <name type="scientific">Hydrogenovibrio thermophilus</name>
    <dbReference type="NCBI Taxonomy" id="265883"/>
    <lineage>
        <taxon>Bacteria</taxon>
        <taxon>Pseudomonadati</taxon>
        <taxon>Pseudomonadota</taxon>
        <taxon>Gammaproteobacteria</taxon>
        <taxon>Thiotrichales</taxon>
        <taxon>Piscirickettsiaceae</taxon>
        <taxon>Hydrogenovibrio</taxon>
    </lineage>
</organism>
<dbReference type="GO" id="GO:0030288">
    <property type="term" value="C:outer membrane-bounded periplasmic space"/>
    <property type="evidence" value="ECO:0007669"/>
    <property type="project" value="TreeGrafter"/>
</dbReference>
<evidence type="ECO:0000256" key="6">
    <source>
        <dbReference type="SAM" id="MobiDB-lite"/>
    </source>
</evidence>
<dbReference type="SMART" id="SM00228">
    <property type="entry name" value="PDZ"/>
    <property type="match status" value="1"/>
</dbReference>
<dbReference type="SUPFAM" id="SSF50156">
    <property type="entry name" value="PDZ domain-like"/>
    <property type="match status" value="1"/>
</dbReference>
<proteinExistence type="inferred from homology"/>
<protein>
    <submittedName>
        <fullName evidence="8">S41 family peptidase</fullName>
    </submittedName>
</protein>
<evidence type="ECO:0000256" key="3">
    <source>
        <dbReference type="ARBA" id="ARBA00022801"/>
    </source>
</evidence>
<dbReference type="SUPFAM" id="SSF52096">
    <property type="entry name" value="ClpP/crotonase"/>
    <property type="match status" value="1"/>
</dbReference>
<dbReference type="GO" id="GO:0007165">
    <property type="term" value="P:signal transduction"/>
    <property type="evidence" value="ECO:0007669"/>
    <property type="project" value="TreeGrafter"/>
</dbReference>
<dbReference type="InterPro" id="IPR001478">
    <property type="entry name" value="PDZ"/>
</dbReference>
<dbReference type="Pfam" id="PF13180">
    <property type="entry name" value="PDZ_2"/>
    <property type="match status" value="1"/>
</dbReference>
<dbReference type="GO" id="GO:0006508">
    <property type="term" value="P:proteolysis"/>
    <property type="evidence" value="ECO:0007669"/>
    <property type="project" value="UniProtKB-KW"/>
</dbReference>
<dbReference type="Pfam" id="PF03572">
    <property type="entry name" value="Peptidase_S41"/>
    <property type="match status" value="1"/>
</dbReference>
<dbReference type="PROSITE" id="PS50106">
    <property type="entry name" value="PDZ"/>
    <property type="match status" value="1"/>
</dbReference>
<dbReference type="FunFam" id="3.30.750.44:FF:000001">
    <property type="entry name" value="S41 family peptidase"/>
    <property type="match status" value="1"/>
</dbReference>
<evidence type="ECO:0000313" key="8">
    <source>
        <dbReference type="EMBL" id="QAB16490.1"/>
    </source>
</evidence>
<dbReference type="SMART" id="SM00245">
    <property type="entry name" value="TSPc"/>
    <property type="match status" value="1"/>
</dbReference>
<evidence type="ECO:0000256" key="4">
    <source>
        <dbReference type="ARBA" id="ARBA00022825"/>
    </source>
</evidence>
<evidence type="ECO:0000313" key="9">
    <source>
        <dbReference type="Proteomes" id="UP000285478"/>
    </source>
</evidence>
<comment type="similarity">
    <text evidence="1 5">Belongs to the peptidase S41A family.</text>
</comment>
<dbReference type="InterPro" id="IPR055210">
    <property type="entry name" value="CtpA/B_N"/>
</dbReference>
<dbReference type="FunFam" id="3.90.226.10:FF:000029">
    <property type="entry name" value="Peptidase, S41 family"/>
    <property type="match status" value="1"/>
</dbReference>
<dbReference type="EMBL" id="CP035033">
    <property type="protein sequence ID" value="QAB16490.1"/>
    <property type="molecule type" value="Genomic_DNA"/>
</dbReference>
<dbReference type="InterPro" id="IPR036034">
    <property type="entry name" value="PDZ_sf"/>
</dbReference>
<dbReference type="CDD" id="cd07560">
    <property type="entry name" value="Peptidase_S41_CPP"/>
    <property type="match status" value="1"/>
</dbReference>
<feature type="domain" description="PDZ" evidence="7">
    <location>
        <begin position="89"/>
        <end position="157"/>
    </location>
</feature>
<evidence type="ECO:0000256" key="2">
    <source>
        <dbReference type="ARBA" id="ARBA00022670"/>
    </source>
</evidence>
<evidence type="ECO:0000256" key="5">
    <source>
        <dbReference type="RuleBase" id="RU004404"/>
    </source>
</evidence>
<dbReference type="Gene3D" id="2.30.42.10">
    <property type="match status" value="1"/>
</dbReference>
<name>A0A410H6W1_9GAMM</name>
<dbReference type="Pfam" id="PF22694">
    <property type="entry name" value="CtpB_N-like"/>
    <property type="match status" value="1"/>
</dbReference>
<keyword evidence="2 5" id="KW-0645">Protease</keyword>
<feature type="region of interest" description="Disordered" evidence="6">
    <location>
        <begin position="385"/>
        <end position="410"/>
    </location>
</feature>
<dbReference type="Gene3D" id="3.90.226.10">
    <property type="entry name" value="2-enoyl-CoA Hydratase, Chain A, domain 1"/>
    <property type="match status" value="1"/>
</dbReference>
<dbReference type="AlphaFoldDB" id="A0A410H6W1"/>
<dbReference type="CDD" id="cd06782">
    <property type="entry name" value="cpPDZ_CPP-like"/>
    <property type="match status" value="1"/>
</dbReference>
<dbReference type="KEGG" id="htr:EPV75_09550"/>
<keyword evidence="4 5" id="KW-0720">Serine protease</keyword>
<dbReference type="NCBIfam" id="TIGR00225">
    <property type="entry name" value="prc"/>
    <property type="match status" value="1"/>
</dbReference>
<feature type="compositionally biased region" description="Basic and acidic residues" evidence="6">
    <location>
        <begin position="399"/>
        <end position="410"/>
    </location>
</feature>
<dbReference type="Proteomes" id="UP000285478">
    <property type="component" value="Chromosome"/>
</dbReference>
<dbReference type="PANTHER" id="PTHR32060:SF30">
    <property type="entry name" value="CARBOXY-TERMINAL PROCESSING PROTEASE CTPA"/>
    <property type="match status" value="1"/>
</dbReference>
<evidence type="ECO:0000256" key="1">
    <source>
        <dbReference type="ARBA" id="ARBA00009179"/>
    </source>
</evidence>
<accession>A0A410H6W1</accession>
<dbReference type="Gene3D" id="3.30.750.44">
    <property type="match status" value="1"/>
</dbReference>